<dbReference type="Proteomes" id="UP001320715">
    <property type="component" value="Unassembled WGS sequence"/>
</dbReference>
<organism evidence="2 3">
    <name type="scientific">Hoeflea alexandrii</name>
    <dbReference type="NCBI Taxonomy" id="288436"/>
    <lineage>
        <taxon>Bacteria</taxon>
        <taxon>Pseudomonadati</taxon>
        <taxon>Pseudomonadota</taxon>
        <taxon>Alphaproteobacteria</taxon>
        <taxon>Hyphomicrobiales</taxon>
        <taxon>Rhizobiaceae</taxon>
        <taxon>Hoeflea</taxon>
    </lineage>
</organism>
<feature type="transmembrane region" description="Helical" evidence="1">
    <location>
        <begin position="490"/>
        <end position="510"/>
    </location>
</feature>
<feature type="transmembrane region" description="Helical" evidence="1">
    <location>
        <begin position="41"/>
        <end position="65"/>
    </location>
</feature>
<keyword evidence="1" id="KW-0812">Transmembrane</keyword>
<feature type="transmembrane region" description="Helical" evidence="1">
    <location>
        <begin position="71"/>
        <end position="92"/>
    </location>
</feature>
<protein>
    <recommendedName>
        <fullName evidence="4">Glycosyltransferase RgtA/B/C/D-like domain-containing protein</fullName>
    </recommendedName>
</protein>
<proteinExistence type="predicted"/>
<feature type="transmembrane region" description="Helical" evidence="1">
    <location>
        <begin position="314"/>
        <end position="334"/>
    </location>
</feature>
<evidence type="ECO:0008006" key="4">
    <source>
        <dbReference type="Google" id="ProtNLM"/>
    </source>
</evidence>
<dbReference type="EMBL" id="JAAAML010000002">
    <property type="protein sequence ID" value="MCO6409072.1"/>
    <property type="molecule type" value="Genomic_DNA"/>
</dbReference>
<feature type="transmembrane region" description="Helical" evidence="1">
    <location>
        <begin position="430"/>
        <end position="449"/>
    </location>
</feature>
<keyword evidence="3" id="KW-1185">Reference proteome</keyword>
<dbReference type="RefSeq" id="WP_252916063.1">
    <property type="nucleotide sequence ID" value="NZ_JAAAML010000002.1"/>
</dbReference>
<evidence type="ECO:0000313" key="2">
    <source>
        <dbReference type="EMBL" id="MCO6409072.1"/>
    </source>
</evidence>
<feature type="transmembrane region" description="Helical" evidence="1">
    <location>
        <begin position="113"/>
        <end position="133"/>
    </location>
</feature>
<feature type="transmembrane region" description="Helical" evidence="1">
    <location>
        <begin position="461"/>
        <end position="478"/>
    </location>
</feature>
<sequence>MINAPLYAFLVFSVCILLATGAGLVLSRAMPWSDDARQTGLARAVGVALGPFLFGMASVLALGVFRGAAHSTHLAVVFIVLAGTAAAVFLVVPRPPRLGRSRWQRLRAAEWPLVAAILFSVLALLFISLFVPLTQNDALEYALAARELFATRDLLTYPVLNPEVNLTGFFGPWTHPPLYVAMLYMAEVIQGHADSPGLIQLVSPWFMLSGAIVAHALGSFVSRAVGLLACLLFLSPPLFFLGAGSALLDPLPVLGFTLILAAVIGLKARPAVFGAVIGALLGLALWTHSQAILFVPLALAAIGIERGARDWRGLASAAVALVCVAALVGAWPYWRNMMLFGSPISDNPAVFAMPELHWDDYFSINRGLNNFTAMLQYGIFKGWFALESYGFIFWGMAVGVLFFLAGNRLASIRRLVLDGAGSFGKRDSALWLMVGMLLVYISGVVLSVALGIDHMVKNERYLLVTLPMVSVFCSYGYMRLVRFSETRSRLLDVVFLSFISIVLLLQVSVFTSYRMAKHGMGLADAFTEMHEKLVVASEYALIERMNAQVGADGLVFSMKPADMYYAKSRMVSYLDERLLPFYSAKDASAALSVLTEMGVTHIHVPDYGLPPLYNSLLYSIIRDPALSTLQYQSEKGQIYSLEPEKLVTGSQTRVSLVERDWMYQTAVLLGGRKELVKISGTSASATTAEYRGGLPYDLFQRNWSSGLTTGAASADGGSDPVSALRVRPFTQYAVDLSLEGAGLVKITVDQFAEADAGGPRELVQRSEIVTFEMSDKQKNRKFGFRFRTLKATDSLALSVESIGTSRIKIISAELVEIKEGD</sequence>
<feature type="transmembrane region" description="Helical" evidence="1">
    <location>
        <begin position="391"/>
        <end position="410"/>
    </location>
</feature>
<evidence type="ECO:0000256" key="1">
    <source>
        <dbReference type="SAM" id="Phobius"/>
    </source>
</evidence>
<accession>A0ABT1CSB2</accession>
<feature type="transmembrane region" description="Helical" evidence="1">
    <location>
        <begin position="205"/>
        <end position="234"/>
    </location>
</feature>
<feature type="transmembrane region" description="Helical" evidence="1">
    <location>
        <begin position="272"/>
        <end position="302"/>
    </location>
</feature>
<gene>
    <name evidence="2" type="ORF">GTW23_12885</name>
</gene>
<evidence type="ECO:0000313" key="3">
    <source>
        <dbReference type="Proteomes" id="UP001320715"/>
    </source>
</evidence>
<keyword evidence="1" id="KW-1133">Transmembrane helix</keyword>
<feature type="transmembrane region" description="Helical" evidence="1">
    <location>
        <begin position="6"/>
        <end position="29"/>
    </location>
</feature>
<reference evidence="2 3" key="1">
    <citation type="submission" date="2020-01" db="EMBL/GenBank/DDBJ databases">
        <title>Genomes of bacteria type strains.</title>
        <authorList>
            <person name="Chen J."/>
            <person name="Zhu S."/>
            <person name="Yang J."/>
        </authorList>
    </citation>
    <scope>NUCLEOTIDE SEQUENCE [LARGE SCALE GENOMIC DNA]</scope>
    <source>
        <strain evidence="2 3">DSM 16655</strain>
    </source>
</reference>
<name>A0ABT1CSB2_9HYPH</name>
<keyword evidence="1" id="KW-0472">Membrane</keyword>
<comment type="caution">
    <text evidence="2">The sequence shown here is derived from an EMBL/GenBank/DDBJ whole genome shotgun (WGS) entry which is preliminary data.</text>
</comment>